<proteinExistence type="predicted"/>
<dbReference type="Pfam" id="PF26059">
    <property type="entry name" value="DUF8020"/>
    <property type="match status" value="1"/>
</dbReference>
<dbReference type="InterPro" id="IPR058333">
    <property type="entry name" value="DUF8020"/>
</dbReference>
<evidence type="ECO:0000256" key="1">
    <source>
        <dbReference type="SAM" id="SignalP"/>
    </source>
</evidence>
<comment type="caution">
    <text evidence="3">The sequence shown here is derived from an EMBL/GenBank/DDBJ whole genome shotgun (WGS) entry which is preliminary data.</text>
</comment>
<protein>
    <recommendedName>
        <fullName evidence="2">DUF8020 domain-containing protein</fullName>
    </recommendedName>
</protein>
<evidence type="ECO:0000313" key="4">
    <source>
        <dbReference type="Proteomes" id="UP000540412"/>
    </source>
</evidence>
<gene>
    <name evidence="3" type="ORF">BJY24_002965</name>
</gene>
<accession>A0A7W9PEA8</accession>
<keyword evidence="4" id="KW-1185">Reference proteome</keyword>
<organism evidence="3 4">
    <name type="scientific">Nocardia transvalensis</name>
    <dbReference type="NCBI Taxonomy" id="37333"/>
    <lineage>
        <taxon>Bacteria</taxon>
        <taxon>Bacillati</taxon>
        <taxon>Actinomycetota</taxon>
        <taxon>Actinomycetes</taxon>
        <taxon>Mycobacteriales</taxon>
        <taxon>Nocardiaceae</taxon>
        <taxon>Nocardia</taxon>
    </lineage>
</organism>
<dbReference type="Proteomes" id="UP000540412">
    <property type="component" value="Unassembled WGS sequence"/>
</dbReference>
<evidence type="ECO:0000259" key="2">
    <source>
        <dbReference type="Pfam" id="PF26059"/>
    </source>
</evidence>
<feature type="domain" description="DUF8020" evidence="2">
    <location>
        <begin position="34"/>
        <end position="111"/>
    </location>
</feature>
<evidence type="ECO:0000313" key="3">
    <source>
        <dbReference type="EMBL" id="MBB5914098.1"/>
    </source>
</evidence>
<feature type="chain" id="PRO_5030825622" description="DUF8020 domain-containing protein" evidence="1">
    <location>
        <begin position="27"/>
        <end position="218"/>
    </location>
</feature>
<reference evidence="3 4" key="1">
    <citation type="submission" date="2020-08" db="EMBL/GenBank/DDBJ databases">
        <title>Sequencing the genomes of 1000 actinobacteria strains.</title>
        <authorList>
            <person name="Klenk H.-P."/>
        </authorList>
    </citation>
    <scope>NUCLEOTIDE SEQUENCE [LARGE SCALE GENOMIC DNA]</scope>
    <source>
        <strain evidence="3 4">DSM 43582</strain>
    </source>
</reference>
<dbReference type="AlphaFoldDB" id="A0A7W9PEA8"/>
<sequence length="218" mass="21454">MTIRSGVVAALTVIGALAVGFGTAHAAPAPDRQIGYSAAVAGETVTTELTGGTFELVDSPGATPDAPRTLVDIKDSAGVVALEFPLDFRAGGLPVPVRPVLRDGGRVLELIVEKAAGAPVAPVASPIENDRAINDFTSKLGVAAAIGGLIGAVVGGAVGCVVGIFFLCVPGVVVGGVIGGALGAIAGGGPSVVANWVELMNTLQAPDGTTPWADRQDG</sequence>
<dbReference type="RefSeq" id="WP_040751541.1">
    <property type="nucleotide sequence ID" value="NZ_JACHIT010000001.1"/>
</dbReference>
<name>A0A7W9PEA8_9NOCA</name>
<feature type="signal peptide" evidence="1">
    <location>
        <begin position="1"/>
        <end position="26"/>
    </location>
</feature>
<keyword evidence="1" id="KW-0732">Signal</keyword>
<dbReference type="EMBL" id="JACHIT010000001">
    <property type="protein sequence ID" value="MBB5914098.1"/>
    <property type="molecule type" value="Genomic_DNA"/>
</dbReference>